<dbReference type="SUPFAM" id="SSF50998">
    <property type="entry name" value="Quinoprotein alcohol dehydrogenase-like"/>
    <property type="match status" value="1"/>
</dbReference>
<protein>
    <submittedName>
        <fullName evidence="2">Outer membrane protein assembly factor BamB, contains PQQ-like beta-propeller repeat</fullName>
    </submittedName>
</protein>
<dbReference type="OrthoDB" id="2633851at2"/>
<evidence type="ECO:0000313" key="3">
    <source>
        <dbReference type="Proteomes" id="UP000198806"/>
    </source>
</evidence>
<keyword evidence="3" id="KW-1185">Reference proteome</keyword>
<sequence length="486" mass="54284">MKGEKMYSIISNIDSDIVEEATNYKPKKSTSRFLRSKWVAVAACLVLLISTVSGLTIYAEAKEYKAAISFFNEYSLTTEGLSRGEIKSIYRDITTNSFSYGKTTEVLQKSVGGYEIFQDNPTPEDLENLWNYRNSSKKLFNHNPNAKGALYQFDYVLKYDNELKFDVYDKVIFTKSVDGKVAWSVDIPNMVHEGYLESDDFVIVFGSTPSWSSANTTYGRIAMISKDGKLIWDKTTSNGFKSEYVSSVVYSENSLAVFSRGDLKYLCFTKLDMDGNSIGFTKTEVGNYGIRATAKLGDGFLVQLNHSNTGDLLMKIAADGTAEDSFTYTSDKDLYFITDMIEYNGNIYLSANSVPKLDPEQSNAGGRYDIARVLNEIYNRTVLDIPNAELTELMRNNFTAALLVCDPASGIPQTFYTVKGSFGAKLSISEEGSLLWNVESITDSFFSPMTNSFSIGGVSYVYKYAFDSNGKIISQEKTGEIVQFRK</sequence>
<keyword evidence="1" id="KW-1133">Transmembrane helix</keyword>
<keyword evidence="1" id="KW-0812">Transmembrane</keyword>
<proteinExistence type="predicted"/>
<feature type="transmembrane region" description="Helical" evidence="1">
    <location>
        <begin position="38"/>
        <end position="59"/>
    </location>
</feature>
<organism evidence="2 3">
    <name type="scientific">Anaerocolumna aminovalerica</name>
    <dbReference type="NCBI Taxonomy" id="1527"/>
    <lineage>
        <taxon>Bacteria</taxon>
        <taxon>Bacillati</taxon>
        <taxon>Bacillota</taxon>
        <taxon>Clostridia</taxon>
        <taxon>Lachnospirales</taxon>
        <taxon>Lachnospiraceae</taxon>
        <taxon>Anaerocolumna</taxon>
    </lineage>
</organism>
<dbReference type="EMBL" id="FOWD01000016">
    <property type="protein sequence ID" value="SFO28316.1"/>
    <property type="molecule type" value="Genomic_DNA"/>
</dbReference>
<accession>A0A1I5FXL5</accession>
<dbReference type="Proteomes" id="UP000198806">
    <property type="component" value="Unassembled WGS sequence"/>
</dbReference>
<dbReference type="InterPro" id="IPR011047">
    <property type="entry name" value="Quinoprotein_ADH-like_sf"/>
</dbReference>
<keyword evidence="1" id="KW-0472">Membrane</keyword>
<evidence type="ECO:0000256" key="1">
    <source>
        <dbReference type="SAM" id="Phobius"/>
    </source>
</evidence>
<dbReference type="STRING" id="1527.SAMN04489757_11641"/>
<evidence type="ECO:0000313" key="2">
    <source>
        <dbReference type="EMBL" id="SFO28316.1"/>
    </source>
</evidence>
<dbReference type="AlphaFoldDB" id="A0A1I5FXL5"/>
<name>A0A1I5FXL5_9FIRM</name>
<reference evidence="2 3" key="1">
    <citation type="submission" date="2016-10" db="EMBL/GenBank/DDBJ databases">
        <authorList>
            <person name="de Groot N.N."/>
        </authorList>
    </citation>
    <scope>NUCLEOTIDE SEQUENCE [LARGE SCALE GENOMIC DNA]</scope>
    <source>
        <strain evidence="2 3">DSM 1283</strain>
    </source>
</reference>
<dbReference type="RefSeq" id="WP_091686758.1">
    <property type="nucleotide sequence ID" value="NZ_BAABFM010000012.1"/>
</dbReference>
<gene>
    <name evidence="2" type="ORF">SAMN04489757_11641</name>
</gene>